<evidence type="ECO:0000313" key="3">
    <source>
        <dbReference type="Proteomes" id="UP000309676"/>
    </source>
</evidence>
<dbReference type="AlphaFoldDB" id="A0A5R9GGC0"/>
<proteinExistence type="predicted"/>
<dbReference type="EMBL" id="VCIW01000015">
    <property type="protein sequence ID" value="TLS50445.1"/>
    <property type="molecule type" value="Genomic_DNA"/>
</dbReference>
<feature type="domain" description="GAF" evidence="1">
    <location>
        <begin position="10"/>
        <end position="144"/>
    </location>
</feature>
<accession>A0A5R9GGC0</accession>
<reference evidence="2 3" key="1">
    <citation type="submission" date="2019-05" db="EMBL/GenBank/DDBJ databases">
        <authorList>
            <person name="Narsing Rao M.P."/>
            <person name="Li W.J."/>
        </authorList>
    </citation>
    <scope>NUCLEOTIDE SEQUENCE [LARGE SCALE GENOMIC DNA]</scope>
    <source>
        <strain evidence="2 3">SYSU_K30003</strain>
    </source>
</reference>
<sequence>MLTRHASSIRAELAALREAAGCDFAALAWKDSNGYAVRWRFASGETNDRYTRIVLQPGQGIAGTVLRTERPYLVNTLELRSGEDPRQYAIMLAEQLQSAAGHPVTAGGAVRGVALLGFRESNRRIEEPELAALRDAAARIGAAIDGAAIDGAASGDRRRIAP</sequence>
<dbReference type="InterPro" id="IPR029016">
    <property type="entry name" value="GAF-like_dom_sf"/>
</dbReference>
<dbReference type="SUPFAM" id="SSF55781">
    <property type="entry name" value="GAF domain-like"/>
    <property type="match status" value="1"/>
</dbReference>
<keyword evidence="3" id="KW-1185">Reference proteome</keyword>
<dbReference type="RefSeq" id="WP_138196176.1">
    <property type="nucleotide sequence ID" value="NZ_VCIW01000015.1"/>
</dbReference>
<gene>
    <name evidence="2" type="ORF">FE782_20710</name>
</gene>
<dbReference type="Gene3D" id="3.30.450.40">
    <property type="match status" value="1"/>
</dbReference>
<dbReference type="OrthoDB" id="2360948at2"/>
<dbReference type="InterPro" id="IPR003018">
    <property type="entry name" value="GAF"/>
</dbReference>
<dbReference type="Pfam" id="PF01590">
    <property type="entry name" value="GAF"/>
    <property type="match status" value="1"/>
</dbReference>
<comment type="caution">
    <text evidence="2">The sequence shown here is derived from an EMBL/GenBank/DDBJ whole genome shotgun (WGS) entry which is preliminary data.</text>
</comment>
<protein>
    <submittedName>
        <fullName evidence="2">GAF domain-containing protein</fullName>
    </submittedName>
</protein>
<evidence type="ECO:0000259" key="1">
    <source>
        <dbReference type="Pfam" id="PF01590"/>
    </source>
</evidence>
<dbReference type="Proteomes" id="UP000309676">
    <property type="component" value="Unassembled WGS sequence"/>
</dbReference>
<name>A0A5R9GGC0_9BACL</name>
<organism evidence="2 3">
    <name type="scientific">Paenibacillus antri</name>
    <dbReference type="NCBI Taxonomy" id="2582848"/>
    <lineage>
        <taxon>Bacteria</taxon>
        <taxon>Bacillati</taxon>
        <taxon>Bacillota</taxon>
        <taxon>Bacilli</taxon>
        <taxon>Bacillales</taxon>
        <taxon>Paenibacillaceae</taxon>
        <taxon>Paenibacillus</taxon>
    </lineage>
</organism>
<evidence type="ECO:0000313" key="2">
    <source>
        <dbReference type="EMBL" id="TLS50445.1"/>
    </source>
</evidence>